<proteinExistence type="predicted"/>
<comment type="caution">
    <text evidence="1">The sequence shown here is derived from an EMBL/GenBank/DDBJ whole genome shotgun (WGS) entry which is preliminary data.</text>
</comment>
<dbReference type="InterPro" id="IPR016181">
    <property type="entry name" value="Acyl_CoA_acyltransferase"/>
</dbReference>
<dbReference type="RefSeq" id="WP_135762756.1">
    <property type="nucleotide sequence ID" value="NZ_RQHV01000007.1"/>
</dbReference>
<protein>
    <submittedName>
        <fullName evidence="1">Uncharacterized protein</fullName>
    </submittedName>
</protein>
<accession>A0A4R9LUV3</accession>
<dbReference type="AlphaFoldDB" id="A0A4R9LUV3"/>
<name>A0A4R9LUV3_9LEPT</name>
<keyword evidence="2" id="KW-1185">Reference proteome</keyword>
<evidence type="ECO:0000313" key="1">
    <source>
        <dbReference type="EMBL" id="TGN14278.1"/>
    </source>
</evidence>
<dbReference type="Proteomes" id="UP000298264">
    <property type="component" value="Unassembled WGS sequence"/>
</dbReference>
<organism evidence="1 2">
    <name type="scientific">Leptospira ilyithenensis</name>
    <dbReference type="NCBI Taxonomy" id="2484901"/>
    <lineage>
        <taxon>Bacteria</taxon>
        <taxon>Pseudomonadati</taxon>
        <taxon>Spirochaetota</taxon>
        <taxon>Spirochaetia</taxon>
        <taxon>Leptospirales</taxon>
        <taxon>Leptospiraceae</taxon>
        <taxon>Leptospira</taxon>
    </lineage>
</organism>
<evidence type="ECO:0000313" key="2">
    <source>
        <dbReference type="Proteomes" id="UP000298264"/>
    </source>
</evidence>
<dbReference type="SUPFAM" id="SSF55729">
    <property type="entry name" value="Acyl-CoA N-acyltransferases (Nat)"/>
    <property type="match status" value="1"/>
</dbReference>
<reference evidence="1" key="1">
    <citation type="journal article" date="2019" name="PLoS Negl. Trop. Dis.">
        <title>Revisiting the worldwide diversity of Leptospira species in the environment.</title>
        <authorList>
            <person name="Vincent A.T."/>
            <person name="Schiettekatte O."/>
            <person name="Bourhy P."/>
            <person name="Veyrier F.J."/>
            <person name="Picardeau M."/>
        </authorList>
    </citation>
    <scope>NUCLEOTIDE SEQUENCE [LARGE SCALE GENOMIC DNA]</scope>
    <source>
        <strain evidence="1">201400974</strain>
    </source>
</reference>
<dbReference type="OrthoDB" id="6480826at2"/>
<sequence length="698" mass="78133">MKVELFLIGVLLFPFINCYEGNSVSDGIGGGMLNDASLVIDRSIFNVMPPFGICNENCMLHPNGGPQGEISYPVKRFYNSGGKNNETAEPRNRDWWIYDKFPRKSMGLTLKIKPICAAFSVEYSDKFQVQSFCGDRKMKVKFGTNTIEDTISNNTKTIAIGWDVLPGEEASMQVVQLNTFGQPARISPIYKMVYGDGLEDDIRKDSPVILVKNIANQIPADLLEDYPGMLEIKNVSFAVQEDFYDRAPRSVVDDVVCSDVSLAFFGYLFYDSCKALQNKRIAQNLTFYNRGKQTAVHVSGSYTEPIKIKENNKGKESSDVFTLRQLVDTGDKNPVASVVAAHNCNVLFQKVISNRIMRGLGDSATRDCIHDALDVVTPFIHLFWGRIGMMFENSDRGILGMVQRILDGKGTGQPISSNQIETETRLISAVKELTRIKRDEGHEAIKLIVDAFVVGSYWESVESQTDVSADGQRSEEEELIRTVDAATTGDLLVGQYEYDMRNFQTSETIIPRTWSGREWRETATDRFTSRIFCSGVEHPDEERTELSHLISVIGEWLLKYEVAANREDLSDEDKQYYKNAMGIASRLKLILSLLDAHKDMIVIVISFRGQLVSFFVGNVDGRNADILYSLTNPESVVPEYFVPEVSVRGAGTEAVQLFLEELKKRGVVKVRSDVISKPSAKVKLKIGFKPVLPTSGEL</sequence>
<gene>
    <name evidence="1" type="ORF">EHS11_02025</name>
</gene>
<dbReference type="EMBL" id="RQHV01000007">
    <property type="protein sequence ID" value="TGN14278.1"/>
    <property type="molecule type" value="Genomic_DNA"/>
</dbReference>